<protein>
    <recommendedName>
        <fullName evidence="3">N-acetylglucosamine-6-phosphate deacetylase</fullName>
        <ecNumber evidence="2">3.5.1.25</ecNumber>
    </recommendedName>
</protein>
<evidence type="ECO:0000256" key="6">
    <source>
        <dbReference type="ARBA" id="ARBA00023277"/>
    </source>
</evidence>
<comment type="caution">
    <text evidence="14">The sequence shown here is derived from an EMBL/GenBank/DDBJ whole genome shotgun (WGS) entry which is preliminary data.</text>
</comment>
<keyword evidence="6 9" id="KW-0119">Carbohydrate metabolism</keyword>
<dbReference type="Gene3D" id="3.20.20.140">
    <property type="entry name" value="Metal-dependent hydrolases"/>
    <property type="match status" value="1"/>
</dbReference>
<keyword evidence="4 12" id="KW-0479">Metal-binding</keyword>
<feature type="binding site" evidence="12">
    <location>
        <position position="135"/>
    </location>
    <ligand>
        <name>Zn(2+)</name>
        <dbReference type="ChEBI" id="CHEBI:29105"/>
    </ligand>
</feature>
<evidence type="ECO:0000256" key="5">
    <source>
        <dbReference type="ARBA" id="ARBA00022801"/>
    </source>
</evidence>
<dbReference type="RefSeq" id="WP_095654176.1">
    <property type="nucleotide sequence ID" value="NZ_NPOA01000002.1"/>
</dbReference>
<proteinExistence type="inferred from homology"/>
<dbReference type="InterPro" id="IPR032466">
    <property type="entry name" value="Metal_Hydrolase"/>
</dbReference>
<evidence type="ECO:0000256" key="2">
    <source>
        <dbReference type="ARBA" id="ARBA00011899"/>
    </source>
</evidence>
<dbReference type="NCBIfam" id="TIGR00221">
    <property type="entry name" value="nagA"/>
    <property type="match status" value="1"/>
</dbReference>
<dbReference type="OrthoDB" id="9776488at2"/>
<feature type="active site" description="Proton donor/acceptor" evidence="10">
    <location>
        <position position="280"/>
    </location>
</feature>
<dbReference type="FunFam" id="3.20.20.140:FF:000004">
    <property type="entry name" value="N-acetylglucosamine-6-phosphate deacetylase"/>
    <property type="match status" value="1"/>
</dbReference>
<dbReference type="SUPFAM" id="SSF51338">
    <property type="entry name" value="Composite domain of metallo-dependent hydrolases"/>
    <property type="match status" value="1"/>
</dbReference>
<name>A0A2A2IHQ5_9BACI</name>
<feature type="binding site" evidence="12">
    <location>
        <position position="222"/>
    </location>
    <ligand>
        <name>Zn(2+)</name>
        <dbReference type="ChEBI" id="CHEBI:29105"/>
    </ligand>
</feature>
<evidence type="ECO:0000256" key="10">
    <source>
        <dbReference type="PIRSR" id="PIRSR038994-1"/>
    </source>
</evidence>
<feature type="binding site" evidence="11">
    <location>
        <position position="257"/>
    </location>
    <ligand>
        <name>substrate</name>
    </ligand>
</feature>
<dbReference type="InterPro" id="IPR003764">
    <property type="entry name" value="GlcNAc_6-P_deAcase"/>
</dbReference>
<keyword evidence="5 9" id="KW-0378">Hydrolase</keyword>
<sequence>MGEITPIIIKNAKIYTEDTVIENGYILLENGKIKSVSNGEPVNLPDNVQVIDGTNSNVIPGFIDGHIHGAGGADVMDATEETLDTMARFLPSEGTTSFLATTITQSPENIENALVNAANYKNKPGQAKMIGIHLEGPFIEKSKAGAQPLEYIMEPNLEQFNKWQLLSGGKIKTITMAPEHDADGSFIHALNEAGVNVSAGHTGTNFAGMKVAVSYGVRQLTHLCNAMAGIHHRDVGVVGAGFQLKELRGELIADGIHVAPEMLQIIYNAMGSERIILITDAMRAKGLSAGDYELGGQPVKVSETRALLENGSLAGSILKMHDGAKQMLELDGVSLENIIEMASINPAKQLGVFAEKGSIAQGKDADILVVDDELQINYTVCGGVIGFVGE</sequence>
<dbReference type="PANTHER" id="PTHR11113:SF14">
    <property type="entry name" value="N-ACETYLGLUCOSAMINE-6-PHOSPHATE DEACETYLASE"/>
    <property type="match status" value="1"/>
</dbReference>
<dbReference type="SUPFAM" id="SSF51556">
    <property type="entry name" value="Metallo-dependent hydrolases"/>
    <property type="match status" value="1"/>
</dbReference>
<dbReference type="EC" id="3.5.1.25" evidence="2"/>
<dbReference type="InterPro" id="IPR006680">
    <property type="entry name" value="Amidohydro-rel"/>
</dbReference>
<feature type="binding site" evidence="11">
    <location>
        <position position="233"/>
    </location>
    <ligand>
        <name>substrate</name>
    </ligand>
</feature>
<dbReference type="Pfam" id="PF01979">
    <property type="entry name" value="Amidohydro_1"/>
    <property type="match status" value="1"/>
</dbReference>
<evidence type="ECO:0000256" key="12">
    <source>
        <dbReference type="PIRSR" id="PIRSR038994-3"/>
    </source>
</evidence>
<gene>
    <name evidence="14" type="primary">nagA</name>
    <name evidence="14" type="ORF">CIL05_03750</name>
</gene>
<dbReference type="EMBL" id="NPOA01000002">
    <property type="protein sequence ID" value="PAV30846.1"/>
    <property type="molecule type" value="Genomic_DNA"/>
</dbReference>
<feature type="domain" description="Amidohydrolase-related" evidence="13">
    <location>
        <begin position="58"/>
        <end position="383"/>
    </location>
</feature>
<dbReference type="AlphaFoldDB" id="A0A2A2IHQ5"/>
<dbReference type="CDD" id="cd00854">
    <property type="entry name" value="NagA"/>
    <property type="match status" value="1"/>
</dbReference>
<reference evidence="14 15" key="1">
    <citation type="submission" date="2017-08" db="EMBL/GenBank/DDBJ databases">
        <title>Virgibacillus indicus sp. nov. and Virgibacillus profoundi sp. nov, two moderately halophilic bacteria isolated from marine sediment by using the Microfluidic Streak Plate.</title>
        <authorList>
            <person name="Xu B."/>
            <person name="Hu B."/>
            <person name="Wang J."/>
            <person name="Zhu Y."/>
            <person name="Huang L."/>
            <person name="Du W."/>
            <person name="Huang Y."/>
        </authorList>
    </citation>
    <scope>NUCLEOTIDE SEQUENCE [LARGE SCALE GENOMIC DNA]</scope>
    <source>
        <strain evidence="14 15">IO3-P3-H5</strain>
    </source>
</reference>
<evidence type="ECO:0000313" key="14">
    <source>
        <dbReference type="EMBL" id="PAV30846.1"/>
    </source>
</evidence>
<comment type="similarity">
    <text evidence="1 9">Belongs to the metallo-dependent hydrolases superfamily. NagA family.</text>
</comment>
<feature type="binding site" evidence="11">
    <location>
        <position position="146"/>
    </location>
    <ligand>
        <name>substrate</name>
    </ligand>
</feature>
<organism evidence="14 15">
    <name type="scientific">Virgibacillus profundi</name>
    <dbReference type="NCBI Taxonomy" id="2024555"/>
    <lineage>
        <taxon>Bacteria</taxon>
        <taxon>Bacillati</taxon>
        <taxon>Bacillota</taxon>
        <taxon>Bacilli</taxon>
        <taxon>Bacillales</taxon>
        <taxon>Bacillaceae</taxon>
        <taxon>Virgibacillus</taxon>
    </lineage>
</organism>
<evidence type="ECO:0000256" key="9">
    <source>
        <dbReference type="PIRNR" id="PIRNR038994"/>
    </source>
</evidence>
<dbReference type="PIRSF" id="PIRSF038994">
    <property type="entry name" value="NagA"/>
    <property type="match status" value="1"/>
</dbReference>
<evidence type="ECO:0000256" key="1">
    <source>
        <dbReference type="ARBA" id="ARBA00010716"/>
    </source>
</evidence>
<comment type="catalytic activity">
    <reaction evidence="7">
        <text>N-acetyl-D-glucosamine 6-phosphate + H2O = D-glucosamine 6-phosphate + acetate</text>
        <dbReference type="Rhea" id="RHEA:22936"/>
        <dbReference type="ChEBI" id="CHEBI:15377"/>
        <dbReference type="ChEBI" id="CHEBI:30089"/>
        <dbReference type="ChEBI" id="CHEBI:57513"/>
        <dbReference type="ChEBI" id="CHEBI:58725"/>
        <dbReference type="EC" id="3.5.1.25"/>
    </reaction>
</comment>
<evidence type="ECO:0000256" key="8">
    <source>
        <dbReference type="ARBA" id="ARBA00060590"/>
    </source>
</evidence>
<feature type="binding site" evidence="11">
    <location>
        <begin position="313"/>
        <end position="315"/>
    </location>
    <ligand>
        <name>substrate</name>
    </ligand>
</feature>
<dbReference type="InterPro" id="IPR011059">
    <property type="entry name" value="Metal-dep_hydrolase_composite"/>
</dbReference>
<dbReference type="Proteomes" id="UP000218887">
    <property type="component" value="Unassembled WGS sequence"/>
</dbReference>
<evidence type="ECO:0000256" key="3">
    <source>
        <dbReference type="ARBA" id="ARBA00018029"/>
    </source>
</evidence>
<evidence type="ECO:0000256" key="11">
    <source>
        <dbReference type="PIRSR" id="PIRSR038994-2"/>
    </source>
</evidence>
<keyword evidence="15" id="KW-1185">Reference proteome</keyword>
<evidence type="ECO:0000259" key="13">
    <source>
        <dbReference type="Pfam" id="PF01979"/>
    </source>
</evidence>
<accession>A0A2A2IHQ5</accession>
<comment type="pathway">
    <text evidence="8">Amino-sugar metabolism; N-acetylneuraminate degradation; D-fructose 6-phosphate from N-acetylneuraminate: step 4/5.</text>
</comment>
<dbReference type="GO" id="GO:0008448">
    <property type="term" value="F:N-acetylglucosamine-6-phosphate deacetylase activity"/>
    <property type="evidence" value="ECO:0007669"/>
    <property type="project" value="UniProtKB-EC"/>
</dbReference>
<evidence type="ECO:0000256" key="4">
    <source>
        <dbReference type="ARBA" id="ARBA00022723"/>
    </source>
</evidence>
<evidence type="ECO:0000256" key="7">
    <source>
        <dbReference type="ARBA" id="ARBA00047647"/>
    </source>
</evidence>
<evidence type="ECO:0000313" key="15">
    <source>
        <dbReference type="Proteomes" id="UP000218887"/>
    </source>
</evidence>
<feature type="binding site" evidence="11">
    <location>
        <begin position="225"/>
        <end position="226"/>
    </location>
    <ligand>
        <name>substrate</name>
    </ligand>
</feature>
<dbReference type="GO" id="GO:0006046">
    <property type="term" value="P:N-acetylglucosamine catabolic process"/>
    <property type="evidence" value="ECO:0007669"/>
    <property type="project" value="TreeGrafter"/>
</dbReference>
<dbReference type="Gene3D" id="2.30.40.10">
    <property type="entry name" value="Urease, subunit C, domain 1"/>
    <property type="match status" value="1"/>
</dbReference>
<comment type="cofactor">
    <cofactor evidence="12">
        <name>a divalent metal cation</name>
        <dbReference type="ChEBI" id="CHEBI:60240"/>
    </cofactor>
    <text evidence="12">Binds 1 divalent metal cation per subunit.</text>
</comment>
<dbReference type="GO" id="GO:0046872">
    <property type="term" value="F:metal ion binding"/>
    <property type="evidence" value="ECO:0007669"/>
    <property type="project" value="UniProtKB-KW"/>
</dbReference>
<dbReference type="PANTHER" id="PTHR11113">
    <property type="entry name" value="N-ACETYLGLUCOSAMINE-6-PHOSPHATE DEACETYLASE"/>
    <property type="match status" value="1"/>
</dbReference>
<feature type="binding site" evidence="12">
    <location>
        <position position="201"/>
    </location>
    <ligand>
        <name>Zn(2+)</name>
        <dbReference type="ChEBI" id="CHEBI:29105"/>
    </ligand>
</feature>